<sequence>MFNLSKILILLLFRDSLSLFLRVETGHENIAIDGRDTYYGHYTEIHFHNVTCIDAIDIHCLKELTGAEEIDLLYSECAKGHWKVAHYTNSKHHFRLKEPIHAQRLLISSRLELSVIDAQVESCSFLPPLPSDCHRPTRTHNHRHGKDRPPTIRAVDRFAQMDLESDNVEVKQPRSRRFRRSLEGGEKDEEENIEGLKEFSEDKVVPHGHTLRISAGATLKFRPETGLVVYGILRVDGTAAQPITFDTTVEGQRWKGIEFRNVTAGSALHHVKISGSDVAVRILGGVAPDFDHVAADGNAYGIQMDQLDENSSTHMVSVVTTNNEKTGVEYLGKGAISIDRMVTARMEG</sequence>
<dbReference type="EnsemblMetazoa" id="CJA40832.1">
    <property type="protein sequence ID" value="CJA40832.1"/>
    <property type="gene ID" value="WBGene00216680"/>
</dbReference>
<evidence type="ECO:0008006" key="4">
    <source>
        <dbReference type="Google" id="ProtNLM"/>
    </source>
</evidence>
<dbReference type="Proteomes" id="UP000005237">
    <property type="component" value="Unassembled WGS sequence"/>
</dbReference>
<protein>
    <recommendedName>
        <fullName evidence="4">Galectin</fullName>
    </recommendedName>
</protein>
<accession>A0A8R1ITV6</accession>
<organism evidence="2 3">
    <name type="scientific">Caenorhabditis japonica</name>
    <dbReference type="NCBI Taxonomy" id="281687"/>
    <lineage>
        <taxon>Eukaryota</taxon>
        <taxon>Metazoa</taxon>
        <taxon>Ecdysozoa</taxon>
        <taxon>Nematoda</taxon>
        <taxon>Chromadorea</taxon>
        <taxon>Rhabditida</taxon>
        <taxon>Rhabditina</taxon>
        <taxon>Rhabditomorpha</taxon>
        <taxon>Rhabditoidea</taxon>
        <taxon>Rhabditidae</taxon>
        <taxon>Peloderinae</taxon>
        <taxon>Caenorhabditis</taxon>
    </lineage>
</organism>
<evidence type="ECO:0000256" key="1">
    <source>
        <dbReference type="SAM" id="SignalP"/>
    </source>
</evidence>
<name>A0A8R1ITV6_CAEJA</name>
<proteinExistence type="predicted"/>
<evidence type="ECO:0000313" key="3">
    <source>
        <dbReference type="Proteomes" id="UP000005237"/>
    </source>
</evidence>
<feature type="signal peptide" evidence="1">
    <location>
        <begin position="1"/>
        <end position="18"/>
    </location>
</feature>
<reference evidence="2" key="2">
    <citation type="submission" date="2022-06" db="UniProtKB">
        <authorList>
            <consortium name="EnsemblMetazoa"/>
        </authorList>
    </citation>
    <scope>IDENTIFICATION</scope>
    <source>
        <strain evidence="2">DF5081</strain>
    </source>
</reference>
<keyword evidence="3" id="KW-1185">Reference proteome</keyword>
<feature type="chain" id="PRO_5035899177" description="Galectin" evidence="1">
    <location>
        <begin position="19"/>
        <end position="348"/>
    </location>
</feature>
<reference evidence="3" key="1">
    <citation type="submission" date="2010-08" db="EMBL/GenBank/DDBJ databases">
        <authorList>
            <consortium name="Caenorhabditis japonica Sequencing Consortium"/>
            <person name="Wilson R.K."/>
        </authorList>
    </citation>
    <scope>NUCLEOTIDE SEQUENCE [LARGE SCALE GENOMIC DNA]</scope>
    <source>
        <strain evidence="3">DF5081</strain>
    </source>
</reference>
<evidence type="ECO:0000313" key="2">
    <source>
        <dbReference type="EnsemblMetazoa" id="CJA40832.1"/>
    </source>
</evidence>
<dbReference type="AlphaFoldDB" id="A0A8R1ITV6"/>
<keyword evidence="1" id="KW-0732">Signal</keyword>